<evidence type="ECO:0000313" key="3">
    <source>
        <dbReference type="Proteomes" id="UP000054893"/>
    </source>
</evidence>
<dbReference type="InterPro" id="IPR011971">
    <property type="entry name" value="CHP02284"/>
</dbReference>
<dbReference type="PIRSF" id="PIRSF029477">
    <property type="entry name" value="UCP029477"/>
    <property type="match status" value="1"/>
</dbReference>
<dbReference type="InterPro" id="IPR016920">
    <property type="entry name" value="UCP029477"/>
</dbReference>
<dbReference type="InterPro" id="IPR009078">
    <property type="entry name" value="Ferritin-like_SF"/>
</dbReference>
<dbReference type="AlphaFoldDB" id="A0A158F1C4"/>
<dbReference type="InterPro" id="IPR012347">
    <property type="entry name" value="Ferritin-like"/>
</dbReference>
<protein>
    <recommendedName>
        <fullName evidence="1">DUF2383 domain-containing protein</fullName>
    </recommendedName>
</protein>
<dbReference type="OrthoDB" id="282393at2"/>
<evidence type="ECO:0000313" key="2">
    <source>
        <dbReference type="EMBL" id="SAL12800.1"/>
    </source>
</evidence>
<organism evidence="2 3">
    <name type="scientific">Caballeronia sordidicola</name>
    <name type="common">Burkholderia sordidicola</name>
    <dbReference type="NCBI Taxonomy" id="196367"/>
    <lineage>
        <taxon>Bacteria</taxon>
        <taxon>Pseudomonadati</taxon>
        <taxon>Pseudomonadota</taxon>
        <taxon>Betaproteobacteria</taxon>
        <taxon>Burkholderiales</taxon>
        <taxon>Burkholderiaceae</taxon>
        <taxon>Caballeronia</taxon>
    </lineage>
</organism>
<feature type="domain" description="DUF2383" evidence="1">
    <location>
        <begin position="5"/>
        <end position="114"/>
    </location>
</feature>
<dbReference type="EMBL" id="FCOC02000001">
    <property type="protein sequence ID" value="SAL12800.1"/>
    <property type="molecule type" value="Genomic_DNA"/>
</dbReference>
<dbReference type="SUPFAM" id="SSF47240">
    <property type="entry name" value="Ferritin-like"/>
    <property type="match status" value="1"/>
</dbReference>
<dbReference type="Gene3D" id="1.20.1260.10">
    <property type="match status" value="1"/>
</dbReference>
<accession>A0A158F1C4</accession>
<dbReference type="Proteomes" id="UP000054893">
    <property type="component" value="Unassembled WGS sequence"/>
</dbReference>
<dbReference type="RefSeq" id="WP_060817047.1">
    <property type="nucleotide sequence ID" value="NZ_FCOC02000001.1"/>
</dbReference>
<reference evidence="2 3" key="1">
    <citation type="submission" date="2016-01" db="EMBL/GenBank/DDBJ databases">
        <authorList>
            <person name="Oliw E.H."/>
        </authorList>
    </citation>
    <scope>NUCLEOTIDE SEQUENCE [LARGE SCALE GENOMIC DNA]</scope>
    <source>
        <strain evidence="2">LMG 22029</strain>
    </source>
</reference>
<dbReference type="NCBIfam" id="TIGR02284">
    <property type="entry name" value="PA2169 family four-helix-bundle protein"/>
    <property type="match status" value="1"/>
</dbReference>
<evidence type="ECO:0000259" key="1">
    <source>
        <dbReference type="Pfam" id="PF09537"/>
    </source>
</evidence>
<gene>
    <name evidence="2" type="ORF">AWB64_00555</name>
</gene>
<dbReference type="Pfam" id="PF09537">
    <property type="entry name" value="DUF2383"/>
    <property type="match status" value="1"/>
</dbReference>
<dbReference type="InterPro" id="IPR019052">
    <property type="entry name" value="DUF2383"/>
</dbReference>
<sequence>MSTNIVSVLNDLIETSKDGEKGFRKAAADTKDASLQQLFTGRADDCARGASELQNVVQGLGGKPETGGSVGGALHRGWVDVKAAVSHRTDHAILEECERGEDVAKKNYREALDKELPADVRAVVERQYQGVIQNHDRIRDLRDQYAAAAKS</sequence>
<name>A0A158F1C4_CABSO</name>
<proteinExistence type="predicted"/>